<reference evidence="2 3" key="1">
    <citation type="submission" date="2019-08" db="EMBL/GenBank/DDBJ databases">
        <title>Draft genome sequences of two oriental melons (Cucumis melo L. var makuwa).</title>
        <authorList>
            <person name="Kwon S.-Y."/>
        </authorList>
    </citation>
    <scope>NUCLEOTIDE SEQUENCE [LARGE SCALE GENOMIC DNA]</scope>
    <source>
        <strain evidence="3">cv. SW 3</strain>
        <tissue evidence="2">Leaf</tissue>
    </source>
</reference>
<organism evidence="2 3">
    <name type="scientific">Cucumis melo var. makuwa</name>
    <name type="common">Oriental melon</name>
    <dbReference type="NCBI Taxonomy" id="1194695"/>
    <lineage>
        <taxon>Eukaryota</taxon>
        <taxon>Viridiplantae</taxon>
        <taxon>Streptophyta</taxon>
        <taxon>Embryophyta</taxon>
        <taxon>Tracheophyta</taxon>
        <taxon>Spermatophyta</taxon>
        <taxon>Magnoliopsida</taxon>
        <taxon>eudicotyledons</taxon>
        <taxon>Gunneridae</taxon>
        <taxon>Pentapetalae</taxon>
        <taxon>rosids</taxon>
        <taxon>fabids</taxon>
        <taxon>Cucurbitales</taxon>
        <taxon>Cucurbitaceae</taxon>
        <taxon>Benincaseae</taxon>
        <taxon>Cucumis</taxon>
    </lineage>
</organism>
<evidence type="ECO:0000313" key="2">
    <source>
        <dbReference type="EMBL" id="KAA0057976.1"/>
    </source>
</evidence>
<evidence type="ECO:0000313" key="3">
    <source>
        <dbReference type="Proteomes" id="UP000321393"/>
    </source>
</evidence>
<evidence type="ECO:0000259" key="1">
    <source>
        <dbReference type="Pfam" id="PF03732"/>
    </source>
</evidence>
<dbReference type="PANTHER" id="PTHR35046">
    <property type="entry name" value="ZINC KNUCKLE (CCHC-TYPE) FAMILY PROTEIN"/>
    <property type="match status" value="1"/>
</dbReference>
<dbReference type="EMBL" id="SSTE01006842">
    <property type="protein sequence ID" value="KAA0057976.1"/>
    <property type="molecule type" value="Genomic_DNA"/>
</dbReference>
<dbReference type="PANTHER" id="PTHR35046:SF18">
    <property type="entry name" value="RNA-DIRECTED DNA POLYMERASE"/>
    <property type="match status" value="1"/>
</dbReference>
<name>A0A5A7UUZ0_CUCMM</name>
<gene>
    <name evidence="2" type="ORF">E6C27_scaffold274G002800</name>
</gene>
<proteinExistence type="predicted"/>
<sequence length="152" mass="17599">MKVDFSNFSDKLDVEAFLYWVKNVESSFKYMEIAKDKKVKMVALKLKLGASAWWDQIQVNCKQILYQQYQPCRQGNRKVAEYAEEFHYLSAGTQTNESENCQIARFVDGLKEDIHEQLDLQPIATLPAAILMALKAKMKLEKRQKNSGTKKN</sequence>
<accession>A0A5A7UUZ0</accession>
<dbReference type="InterPro" id="IPR005162">
    <property type="entry name" value="Retrotrans_gag_dom"/>
</dbReference>
<dbReference type="AlphaFoldDB" id="A0A5A7UUZ0"/>
<comment type="caution">
    <text evidence="2">The sequence shown here is derived from an EMBL/GenBank/DDBJ whole genome shotgun (WGS) entry which is preliminary data.</text>
</comment>
<dbReference type="Proteomes" id="UP000321393">
    <property type="component" value="Unassembled WGS sequence"/>
</dbReference>
<dbReference type="Pfam" id="PF03732">
    <property type="entry name" value="Retrotrans_gag"/>
    <property type="match status" value="1"/>
</dbReference>
<feature type="domain" description="Retrotransposon gag" evidence="1">
    <location>
        <begin position="62"/>
        <end position="112"/>
    </location>
</feature>
<dbReference type="OrthoDB" id="1836053at2759"/>
<protein>
    <recommendedName>
        <fullName evidence="1">Retrotransposon gag domain-containing protein</fullName>
    </recommendedName>
</protein>